<feature type="transmembrane region" description="Helical" evidence="6">
    <location>
        <begin position="152"/>
        <end position="169"/>
    </location>
</feature>
<keyword evidence="6" id="KW-0812">Transmembrane</keyword>
<evidence type="ECO:0000256" key="2">
    <source>
        <dbReference type="ARBA" id="ARBA00022771"/>
    </source>
</evidence>
<evidence type="ECO:0000313" key="8">
    <source>
        <dbReference type="EMBL" id="PVZ97543.1"/>
    </source>
</evidence>
<proteinExistence type="predicted"/>
<dbReference type="EMBL" id="MBFU01000807">
    <property type="protein sequence ID" value="PVZ97543.1"/>
    <property type="molecule type" value="Genomic_DNA"/>
</dbReference>
<evidence type="ECO:0000256" key="4">
    <source>
        <dbReference type="PROSITE-ProRule" id="PRU00723"/>
    </source>
</evidence>
<feature type="compositionally biased region" description="Polar residues" evidence="5">
    <location>
        <begin position="1"/>
        <end position="23"/>
    </location>
</feature>
<dbReference type="PROSITE" id="PS50103">
    <property type="entry name" value="ZF_C3H1"/>
    <property type="match status" value="2"/>
</dbReference>
<feature type="region of interest" description="Disordered" evidence="5">
    <location>
        <begin position="312"/>
        <end position="343"/>
    </location>
</feature>
<feature type="compositionally biased region" description="Polar residues" evidence="5">
    <location>
        <begin position="35"/>
        <end position="46"/>
    </location>
</feature>
<keyword evidence="9" id="KW-1185">Reference proteome</keyword>
<protein>
    <recommendedName>
        <fullName evidence="7">C3H1-type domain-containing protein</fullName>
    </recommendedName>
</protein>
<dbReference type="InterPro" id="IPR000571">
    <property type="entry name" value="Znf_CCCH"/>
</dbReference>
<dbReference type="Gene3D" id="4.10.1000.10">
    <property type="entry name" value="Zinc finger, CCCH-type"/>
    <property type="match status" value="2"/>
</dbReference>
<evidence type="ECO:0000256" key="5">
    <source>
        <dbReference type="SAM" id="MobiDB-lite"/>
    </source>
</evidence>
<dbReference type="PANTHER" id="PTHR46156">
    <property type="entry name" value="CCCH ZINGC FINGER"/>
    <property type="match status" value="1"/>
</dbReference>
<keyword evidence="6" id="KW-0472">Membrane</keyword>
<feature type="compositionally biased region" description="Basic and acidic residues" evidence="5">
    <location>
        <begin position="317"/>
        <end position="338"/>
    </location>
</feature>
<evidence type="ECO:0000256" key="6">
    <source>
        <dbReference type="SAM" id="Phobius"/>
    </source>
</evidence>
<feature type="zinc finger region" description="C3H1-type" evidence="4">
    <location>
        <begin position="250"/>
        <end position="278"/>
    </location>
</feature>
<feature type="zinc finger region" description="C3H1-type" evidence="4">
    <location>
        <begin position="195"/>
        <end position="222"/>
    </location>
</feature>
<dbReference type="GO" id="GO:0005634">
    <property type="term" value="C:nucleus"/>
    <property type="evidence" value="ECO:0007669"/>
    <property type="project" value="TreeGrafter"/>
</dbReference>
<dbReference type="InterPro" id="IPR036855">
    <property type="entry name" value="Znf_CCCH_sf"/>
</dbReference>
<organism evidence="8 9">
    <name type="scientific">Smittium angustum</name>
    <dbReference type="NCBI Taxonomy" id="133377"/>
    <lineage>
        <taxon>Eukaryota</taxon>
        <taxon>Fungi</taxon>
        <taxon>Fungi incertae sedis</taxon>
        <taxon>Zoopagomycota</taxon>
        <taxon>Kickxellomycotina</taxon>
        <taxon>Harpellomycetes</taxon>
        <taxon>Harpellales</taxon>
        <taxon>Legeriomycetaceae</taxon>
        <taxon>Smittium</taxon>
    </lineage>
</organism>
<keyword evidence="3 4" id="KW-0862">Zinc</keyword>
<dbReference type="Proteomes" id="UP000245591">
    <property type="component" value="Unassembled WGS sequence"/>
</dbReference>
<gene>
    <name evidence="8" type="ORF">BB558_006496</name>
</gene>
<dbReference type="GO" id="GO:0008270">
    <property type="term" value="F:zinc ion binding"/>
    <property type="evidence" value="ECO:0007669"/>
    <property type="project" value="UniProtKB-KW"/>
</dbReference>
<dbReference type="AlphaFoldDB" id="A0A2U1IXN5"/>
<feature type="region of interest" description="Disordered" evidence="5">
    <location>
        <begin position="71"/>
        <end position="94"/>
    </location>
</feature>
<dbReference type="SUPFAM" id="SSF90229">
    <property type="entry name" value="CCCH zinc finger"/>
    <property type="match status" value="2"/>
</dbReference>
<feature type="domain" description="C3H1-type" evidence="7">
    <location>
        <begin position="195"/>
        <end position="222"/>
    </location>
</feature>
<feature type="compositionally biased region" description="Basic and acidic residues" evidence="5">
    <location>
        <begin position="24"/>
        <end position="34"/>
    </location>
</feature>
<evidence type="ECO:0000256" key="1">
    <source>
        <dbReference type="ARBA" id="ARBA00022723"/>
    </source>
</evidence>
<keyword evidence="1 4" id="KW-0479">Metal-binding</keyword>
<feature type="domain" description="C3H1-type" evidence="7">
    <location>
        <begin position="250"/>
        <end position="278"/>
    </location>
</feature>
<evidence type="ECO:0000256" key="3">
    <source>
        <dbReference type="ARBA" id="ARBA00022833"/>
    </source>
</evidence>
<accession>A0A2U1IXN5</accession>
<comment type="caution">
    <text evidence="8">The sequence shown here is derived from an EMBL/GenBank/DDBJ whole genome shotgun (WGS) entry which is preliminary data.</text>
</comment>
<feature type="region of interest" description="Disordered" evidence="5">
    <location>
        <begin position="1"/>
        <end position="49"/>
    </location>
</feature>
<keyword evidence="2 4" id="KW-0863">Zinc-finger</keyword>
<dbReference type="PANTHER" id="PTHR46156:SF1">
    <property type="entry name" value="ZINC FINGER CCCH DOMAIN-CONTAINING PROTEIN 3"/>
    <property type="match status" value="1"/>
</dbReference>
<sequence length="357" mass="41833">MDKQKALQNQMELLQAGVVSNSDQVKRENTESVEKNPSQNKPQNPGNFEVENINKNEYFIRKKNKLVRLVKDPNSTKLTSDQRDKEKGLNTNNFLPAENVENTNYVQTSTGKLVHKDIFNKKRAFKAIEDEFQIKAKEINKKKKSMKTKKKLKVPVFLTTYFFSIFAFAHTNHYEILGLLRKYMKSREKAMMLRRTRSKLCRKFMLGYCKFENSCLYRHPKQEEQLPYCKKFQRNICNKLDCPYGHVKVGKNAPICKKFATKMFCEHGFNCKNKHLIECPDYSLYGKCTKSFCSYPHPPKNSSAFRNQIVKENNPNTKDKKPYIAEEPLDPKTLKNEEDLSTNNIEGEDDTLLKWYT</sequence>
<evidence type="ECO:0000313" key="9">
    <source>
        <dbReference type="Proteomes" id="UP000245591"/>
    </source>
</evidence>
<keyword evidence="6" id="KW-1133">Transmembrane helix</keyword>
<evidence type="ECO:0000259" key="7">
    <source>
        <dbReference type="PROSITE" id="PS50103"/>
    </source>
</evidence>
<name>A0A2U1IXN5_SMIAN</name>
<reference evidence="8 9" key="1">
    <citation type="journal article" date="2018" name="MBio">
        <title>Comparative Genomics Reveals the Core Gene Toolbox for the Fungus-Insect Symbiosis.</title>
        <authorList>
            <person name="Wang Y."/>
            <person name="Stata M."/>
            <person name="Wang W."/>
            <person name="Stajich J.E."/>
            <person name="White M.M."/>
            <person name="Moncalvo J.M."/>
        </authorList>
    </citation>
    <scope>NUCLEOTIDE SEQUENCE [LARGE SCALE GENOMIC DNA]</scope>
    <source>
        <strain evidence="8 9">AUS-126-30</strain>
    </source>
</reference>
<dbReference type="SMART" id="SM00356">
    <property type="entry name" value="ZnF_C3H1"/>
    <property type="match status" value="4"/>
</dbReference>